<dbReference type="CDD" id="cd07984">
    <property type="entry name" value="LPLAT_LABLAT-like"/>
    <property type="match status" value="1"/>
</dbReference>
<keyword evidence="2" id="KW-1003">Cell membrane</keyword>
<dbReference type="OrthoDB" id="9803456at2"/>
<dbReference type="STRING" id="1631356.VV01_08445"/>
<proteinExistence type="predicted"/>
<dbReference type="InterPro" id="IPR004960">
    <property type="entry name" value="LipA_acyltrans"/>
</dbReference>
<dbReference type="GO" id="GO:0005886">
    <property type="term" value="C:plasma membrane"/>
    <property type="evidence" value="ECO:0007669"/>
    <property type="project" value="UniProtKB-SubCell"/>
</dbReference>
<evidence type="ECO:0000313" key="7">
    <source>
        <dbReference type="EMBL" id="KNX37169.1"/>
    </source>
</evidence>
<evidence type="ECO:0000256" key="6">
    <source>
        <dbReference type="ARBA" id="ARBA00023315"/>
    </source>
</evidence>
<name>A0A0L6CHH1_9MICO</name>
<dbReference type="RefSeq" id="WP_050669498.1">
    <property type="nucleotide sequence ID" value="NZ_LAIR01000002.1"/>
</dbReference>
<keyword evidence="6 7" id="KW-0012">Acyltransferase</keyword>
<keyword evidence="8" id="KW-1185">Reference proteome</keyword>
<dbReference type="GO" id="GO:0016746">
    <property type="term" value="F:acyltransferase activity"/>
    <property type="evidence" value="ECO:0007669"/>
    <property type="project" value="UniProtKB-KW"/>
</dbReference>
<dbReference type="EMBL" id="LAIR01000002">
    <property type="protein sequence ID" value="KNX37169.1"/>
    <property type="molecule type" value="Genomic_DNA"/>
</dbReference>
<evidence type="ECO:0000256" key="3">
    <source>
        <dbReference type="ARBA" id="ARBA00022519"/>
    </source>
</evidence>
<protein>
    <submittedName>
        <fullName evidence="7">Lipid A biosynthesis acyltransferase</fullName>
    </submittedName>
</protein>
<comment type="caution">
    <text evidence="7">The sequence shown here is derived from an EMBL/GenBank/DDBJ whole genome shotgun (WGS) entry which is preliminary data.</text>
</comment>
<dbReference type="AlphaFoldDB" id="A0A0L6CHH1"/>
<evidence type="ECO:0000256" key="5">
    <source>
        <dbReference type="ARBA" id="ARBA00023136"/>
    </source>
</evidence>
<organism evidence="7 8">
    <name type="scientific">Luteipulveratus halotolerans</name>
    <dbReference type="NCBI Taxonomy" id="1631356"/>
    <lineage>
        <taxon>Bacteria</taxon>
        <taxon>Bacillati</taxon>
        <taxon>Actinomycetota</taxon>
        <taxon>Actinomycetes</taxon>
        <taxon>Micrococcales</taxon>
        <taxon>Dermacoccaceae</taxon>
        <taxon>Luteipulveratus</taxon>
    </lineage>
</organism>
<dbReference type="PANTHER" id="PTHR30606:SF10">
    <property type="entry name" value="PHOSPHATIDYLINOSITOL MANNOSIDE ACYLTRANSFERASE"/>
    <property type="match status" value="1"/>
</dbReference>
<comment type="subcellular location">
    <subcellularLocation>
        <location evidence="1">Cell inner membrane</location>
    </subcellularLocation>
</comment>
<dbReference type="GO" id="GO:0009247">
    <property type="term" value="P:glycolipid biosynthetic process"/>
    <property type="evidence" value="ECO:0007669"/>
    <property type="project" value="UniProtKB-ARBA"/>
</dbReference>
<evidence type="ECO:0000256" key="1">
    <source>
        <dbReference type="ARBA" id="ARBA00004533"/>
    </source>
</evidence>
<dbReference type="PANTHER" id="PTHR30606">
    <property type="entry name" value="LIPID A BIOSYNTHESIS LAUROYL ACYLTRANSFERASE"/>
    <property type="match status" value="1"/>
</dbReference>
<evidence type="ECO:0000313" key="8">
    <source>
        <dbReference type="Proteomes" id="UP000037397"/>
    </source>
</evidence>
<reference evidence="8" key="1">
    <citation type="submission" date="2015-03" db="EMBL/GenBank/DDBJ databases">
        <title>Luteipulveratus halotolerans sp. nov., a novel actinobacterium (Dermacoccaceae) from Sarawak, Malaysia.</title>
        <authorList>
            <person name="Juboi H."/>
            <person name="Basik A."/>
            <person name="Shamsul S.S."/>
            <person name="Arnold P."/>
            <person name="Schmitt E.K."/>
            <person name="Sanglier J.-J."/>
            <person name="Yeo T."/>
        </authorList>
    </citation>
    <scope>NUCLEOTIDE SEQUENCE [LARGE SCALE GENOMIC DNA]</scope>
    <source>
        <strain evidence="8">C296001</strain>
    </source>
</reference>
<evidence type="ECO:0000256" key="2">
    <source>
        <dbReference type="ARBA" id="ARBA00022475"/>
    </source>
</evidence>
<gene>
    <name evidence="7" type="ORF">VV01_08445</name>
</gene>
<keyword evidence="3" id="KW-0997">Cell inner membrane</keyword>
<accession>A0A0L6CHH1</accession>
<dbReference type="NCBIfam" id="NF005919">
    <property type="entry name" value="PRK07920.1"/>
    <property type="match status" value="1"/>
</dbReference>
<sequence length="306" mass="34175">MLDLTGNLTLAGYRTGWALVRRLPERAAYKAFDLIADSMYMRGGKHVNRMRSNYAKVRPELSENDLEDLVRAGMRSYMRYWCDAFRLSTLTPEQLAPRVRLVGDEDARAVLAEGRSLVLFLGHLGNWDMCGAWATTHFAKVTTVAERLKPEELFDEFLEFRESLGMRIIPLTGGDNPFGELVRAARDGAFIPLLADRDLTHKGVTVTWCGHEAKVAAGPAALALTTGAALYSLGVHYEKVPGRSTYEVVCTFSPRIEPPGEGSKADQIQAMTQACVDGLEPTLRAHTEDWHMMQRVFVDDLTPRDR</sequence>
<dbReference type="Proteomes" id="UP000037397">
    <property type="component" value="Unassembled WGS sequence"/>
</dbReference>
<dbReference type="PATRIC" id="fig|1631356.3.peg.1640"/>
<dbReference type="Pfam" id="PF03279">
    <property type="entry name" value="Lip_A_acyltrans"/>
    <property type="match status" value="1"/>
</dbReference>
<keyword evidence="5" id="KW-0472">Membrane</keyword>
<evidence type="ECO:0000256" key="4">
    <source>
        <dbReference type="ARBA" id="ARBA00022679"/>
    </source>
</evidence>
<keyword evidence="4 7" id="KW-0808">Transferase</keyword>